<dbReference type="InterPro" id="IPR003325">
    <property type="entry name" value="TerD"/>
</dbReference>
<comment type="caution">
    <text evidence="2">The sequence shown here is derived from an EMBL/GenBank/DDBJ whole genome shotgun (WGS) entry which is preliminary data.</text>
</comment>
<evidence type="ECO:0000259" key="1">
    <source>
        <dbReference type="Pfam" id="PF02342"/>
    </source>
</evidence>
<dbReference type="Proteomes" id="UP000030408">
    <property type="component" value="Unassembled WGS sequence"/>
</dbReference>
<dbReference type="OrthoDB" id="179721at2"/>
<proteinExistence type="predicted"/>
<dbReference type="Pfam" id="PF02342">
    <property type="entry name" value="TerD"/>
    <property type="match status" value="1"/>
</dbReference>
<dbReference type="AlphaFoldDB" id="A0A0A3HUL3"/>
<dbReference type="CDD" id="cd06974">
    <property type="entry name" value="TerD_like"/>
    <property type="match status" value="1"/>
</dbReference>
<dbReference type="Gene3D" id="2.60.60.30">
    <property type="entry name" value="sav2460 like domains"/>
    <property type="match status" value="1"/>
</dbReference>
<dbReference type="eggNOG" id="COG4110">
    <property type="taxonomic scope" value="Bacteria"/>
</dbReference>
<accession>A0A0A3HUL3</accession>
<gene>
    <name evidence="2" type="ORF">CD33_08160</name>
</gene>
<organism evidence="2 3">
    <name type="scientific">Ureibacillus sinduriensis BLB-1 = JCM 15800</name>
    <dbReference type="NCBI Taxonomy" id="1384057"/>
    <lineage>
        <taxon>Bacteria</taxon>
        <taxon>Bacillati</taxon>
        <taxon>Bacillota</taxon>
        <taxon>Bacilli</taxon>
        <taxon>Bacillales</taxon>
        <taxon>Caryophanaceae</taxon>
        <taxon>Ureibacillus</taxon>
    </lineage>
</organism>
<evidence type="ECO:0000313" key="3">
    <source>
        <dbReference type="Proteomes" id="UP000030408"/>
    </source>
</evidence>
<name>A0A0A3HUL3_9BACL</name>
<reference evidence="2 3" key="1">
    <citation type="submission" date="2014-02" db="EMBL/GenBank/DDBJ databases">
        <title>Draft genome sequence of Lysinibacillus sinduriensis JCM 15800.</title>
        <authorList>
            <person name="Zhang F."/>
            <person name="Wang G."/>
            <person name="Zhang L."/>
        </authorList>
    </citation>
    <scope>NUCLEOTIDE SEQUENCE [LARGE SCALE GENOMIC DNA]</scope>
    <source>
        <strain evidence="2 3">JCM 15800</strain>
    </source>
</reference>
<keyword evidence="3" id="KW-1185">Reference proteome</keyword>
<protein>
    <submittedName>
        <fullName evidence="2">Tellurium resistance</fullName>
    </submittedName>
</protein>
<feature type="domain" description="TerD" evidence="1">
    <location>
        <begin position="11"/>
        <end position="136"/>
    </location>
</feature>
<dbReference type="STRING" id="1384057.CD33_08160"/>
<evidence type="ECO:0000313" key="2">
    <source>
        <dbReference type="EMBL" id="KGR76139.1"/>
    </source>
</evidence>
<sequence length="211" mass="23519">MVNLDKIELKKKGQSINLAKNNQVIGEILVNLNWNQQNSEKKSGGFLSSLLGKTNTNNKVDLDLGCLYELKNGQKGSVQALGNAFGSYESHPYVQLDADDRTGSATGGENLRINGNKISEIKRVLVYAFIYEGVANWSQADGVVTLKYPAGPDIEVKLDEHKNGQIMCAIAMIENVNDETFRVERLVEYFNGHKNMDRTYDWGMNWVAGKK</sequence>
<dbReference type="EMBL" id="JPVO01000047">
    <property type="protein sequence ID" value="KGR76139.1"/>
    <property type="molecule type" value="Genomic_DNA"/>
</dbReference>